<name>A0A9W6X4L5_9STRA</name>
<dbReference type="AlphaFoldDB" id="A0A9W6X4L5"/>
<dbReference type="SUPFAM" id="SSF49764">
    <property type="entry name" value="HSP20-like chaperones"/>
    <property type="match status" value="1"/>
</dbReference>
<dbReference type="PANTHER" id="PTHR13164:SF3">
    <property type="entry name" value="CALCYCLIN-BINDING PROTEIN"/>
    <property type="match status" value="1"/>
</dbReference>
<evidence type="ECO:0000256" key="1">
    <source>
        <dbReference type="SAM" id="MobiDB-lite"/>
    </source>
</evidence>
<dbReference type="Gene3D" id="2.60.40.790">
    <property type="match status" value="1"/>
</dbReference>
<dbReference type="InterPro" id="IPR008978">
    <property type="entry name" value="HSP20-like_chaperone"/>
</dbReference>
<dbReference type="PANTHER" id="PTHR13164">
    <property type="entry name" value="CALICYLIN BINDING PROTEIN"/>
    <property type="match status" value="1"/>
</dbReference>
<dbReference type="InterPro" id="IPR052289">
    <property type="entry name" value="Calcyclin-binding_UBL-bridge"/>
</dbReference>
<dbReference type="InterPro" id="IPR007052">
    <property type="entry name" value="CS_dom"/>
</dbReference>
<dbReference type="GO" id="GO:0005634">
    <property type="term" value="C:nucleus"/>
    <property type="evidence" value="ECO:0007669"/>
    <property type="project" value="TreeGrafter"/>
</dbReference>
<dbReference type="InterPro" id="IPR007699">
    <property type="entry name" value="SGS_dom"/>
</dbReference>
<dbReference type="Proteomes" id="UP001165121">
    <property type="component" value="Unassembled WGS sequence"/>
</dbReference>
<evidence type="ECO:0000259" key="2">
    <source>
        <dbReference type="PROSITE" id="PS51048"/>
    </source>
</evidence>
<reference evidence="4" key="1">
    <citation type="submission" date="2023-04" db="EMBL/GenBank/DDBJ databases">
        <title>Phytophthora fragariaefolia NBRC 109709.</title>
        <authorList>
            <person name="Ichikawa N."/>
            <person name="Sato H."/>
            <person name="Tonouchi N."/>
        </authorList>
    </citation>
    <scope>NUCLEOTIDE SEQUENCE</scope>
    <source>
        <strain evidence="4">NBRC 109709</strain>
    </source>
</reference>
<comment type="caution">
    <text evidence="4">The sequence shown here is derived from an EMBL/GenBank/DDBJ whole genome shotgun (WGS) entry which is preliminary data.</text>
</comment>
<feature type="region of interest" description="Disordered" evidence="1">
    <location>
        <begin position="22"/>
        <end position="69"/>
    </location>
</feature>
<evidence type="ECO:0000313" key="4">
    <source>
        <dbReference type="EMBL" id="GMF30185.1"/>
    </source>
</evidence>
<evidence type="ECO:0000313" key="5">
    <source>
        <dbReference type="Proteomes" id="UP001165121"/>
    </source>
</evidence>
<feature type="domain" description="CS" evidence="3">
    <location>
        <begin position="79"/>
        <end position="178"/>
    </location>
</feature>
<gene>
    <name evidence="4" type="ORF">Pfra01_000662000</name>
</gene>
<evidence type="ECO:0000259" key="3">
    <source>
        <dbReference type="PROSITE" id="PS51203"/>
    </source>
</evidence>
<keyword evidence="5" id="KW-1185">Reference proteome</keyword>
<proteinExistence type="predicted"/>
<sequence length="257" mass="28411">MAGIATDVAAEVAELQTLLAQTKTPGNRRDLQQLLSSKQKALQAAEPQQEEPMEVEEPPKPAPVKAETAAKPRDVATFSEISRFGWEDDGYGKPKVAVYVMSGIDGVGDLPKENVTCHFTKTSFDLKVCCCCVYCCSLVKQHLEKEIDPSKSSFRVKKNRVTISLHKADKDNTWMNLTSKNPLKSTKPDTSDPAAGIMDMMKVRPMLRHSSQGRVRQLTVAACLLQNMYDEGDDEMKRTIAKAWSESREKSGAASPF</sequence>
<accession>A0A9W6X4L5</accession>
<dbReference type="PROSITE" id="PS51048">
    <property type="entry name" value="SGS"/>
    <property type="match status" value="1"/>
</dbReference>
<dbReference type="OrthoDB" id="164025at2759"/>
<dbReference type="Pfam" id="PF04969">
    <property type="entry name" value="CS"/>
    <property type="match status" value="1"/>
</dbReference>
<organism evidence="4 5">
    <name type="scientific">Phytophthora fragariaefolia</name>
    <dbReference type="NCBI Taxonomy" id="1490495"/>
    <lineage>
        <taxon>Eukaryota</taxon>
        <taxon>Sar</taxon>
        <taxon>Stramenopiles</taxon>
        <taxon>Oomycota</taxon>
        <taxon>Peronosporomycetes</taxon>
        <taxon>Peronosporales</taxon>
        <taxon>Peronosporaceae</taxon>
        <taxon>Phytophthora</taxon>
    </lineage>
</organism>
<dbReference type="EMBL" id="BSXT01000569">
    <property type="protein sequence ID" value="GMF30185.1"/>
    <property type="molecule type" value="Genomic_DNA"/>
</dbReference>
<dbReference type="PROSITE" id="PS51203">
    <property type="entry name" value="CS"/>
    <property type="match status" value="1"/>
</dbReference>
<feature type="domain" description="SGS" evidence="2">
    <location>
        <begin position="162"/>
        <end position="257"/>
    </location>
</feature>
<feature type="compositionally biased region" description="Low complexity" evidence="1">
    <location>
        <begin position="32"/>
        <end position="47"/>
    </location>
</feature>
<protein>
    <submittedName>
        <fullName evidence="4">Unnamed protein product</fullName>
    </submittedName>
</protein>